<organism evidence="1 2">
    <name type="scientific">Candidatus Methanogaster sp</name>
    <dbReference type="NCBI Taxonomy" id="3386292"/>
    <lineage>
        <taxon>Archaea</taxon>
        <taxon>Methanobacteriati</taxon>
        <taxon>Methanobacteriota</taxon>
        <taxon>Stenosarchaea group</taxon>
        <taxon>Methanomicrobia</taxon>
        <taxon>Methanosarcinales</taxon>
        <taxon>ANME-2 cluster</taxon>
        <taxon>Candidatus Methanogasteraceae</taxon>
        <taxon>Candidatus Methanogaster</taxon>
    </lineage>
</organism>
<protein>
    <submittedName>
        <fullName evidence="1">Uncharacterized protein</fullName>
    </submittedName>
</protein>
<reference evidence="1" key="1">
    <citation type="submission" date="2018-01" db="EMBL/GenBank/DDBJ databases">
        <authorList>
            <person name="Krukenberg V."/>
        </authorList>
    </citation>
    <scope>NUCLEOTIDE SEQUENCE</scope>
    <source>
        <strain evidence="1">E20ANME2</strain>
    </source>
</reference>
<gene>
    <name evidence="1" type="ORF">C4B59_16510</name>
</gene>
<evidence type="ECO:0000313" key="1">
    <source>
        <dbReference type="EMBL" id="PXF56689.1"/>
    </source>
</evidence>
<comment type="caution">
    <text evidence="1">The sequence shown here is derived from an EMBL/GenBank/DDBJ whole genome shotgun (WGS) entry which is preliminary data.</text>
</comment>
<proteinExistence type="predicted"/>
<dbReference type="Proteomes" id="UP000248329">
    <property type="component" value="Unassembled WGS sequence"/>
</dbReference>
<accession>A0AC61KY94</accession>
<sequence>MFSLTGWVMRGAMWPRAAALRGAWIPDGAEELQEGKPRFAADILSIAERKVALCSDKMIIIH</sequence>
<name>A0AC61KY94_9EURY</name>
<evidence type="ECO:0000313" key="2">
    <source>
        <dbReference type="Proteomes" id="UP000248329"/>
    </source>
</evidence>
<dbReference type="EMBL" id="PQXF01000089">
    <property type="protein sequence ID" value="PXF56689.1"/>
    <property type="molecule type" value="Genomic_DNA"/>
</dbReference>